<accession>A0A5C1EA62</accession>
<dbReference type="AlphaFoldDB" id="A0A5C1EA62"/>
<protein>
    <recommendedName>
        <fullName evidence="1">Methyltransferase type 11 domain-containing protein</fullName>
    </recommendedName>
</protein>
<dbReference type="InterPro" id="IPR013216">
    <property type="entry name" value="Methyltransf_11"/>
</dbReference>
<dbReference type="InterPro" id="IPR029063">
    <property type="entry name" value="SAM-dependent_MTases_sf"/>
</dbReference>
<keyword evidence="3" id="KW-1185">Reference proteome</keyword>
<name>A0A5C1EA62_9RHOO</name>
<proteinExistence type="predicted"/>
<dbReference type="Pfam" id="PF08241">
    <property type="entry name" value="Methyltransf_11"/>
    <property type="match status" value="1"/>
</dbReference>
<dbReference type="Proteomes" id="UP000323671">
    <property type="component" value="Chromosome"/>
</dbReference>
<dbReference type="SUPFAM" id="SSF53335">
    <property type="entry name" value="S-adenosyl-L-methionine-dependent methyltransferases"/>
    <property type="match status" value="2"/>
</dbReference>
<feature type="domain" description="Methyltransferase type 11" evidence="1">
    <location>
        <begin position="240"/>
        <end position="336"/>
    </location>
</feature>
<sequence length="735" mass="83672">MNFPASYWTSPLQLAAYGSPIIKDVAQRILTFAGPGKHLVIGGGVGPLLAELHAAGIDAWGIEELRYPTTEENRVIRTRLTQLFTTGLPYEANSFDYIFCLNVFEFLSTDIIAQTFRELHRVCRHGAYLELHTRQNRASERKTIQGREWWEDQSFRAGFRKHPTYYRVVAYGELDTYPNQIVIPLAKIRHDVFARHPIDVLLKNRTLHMDMSRETGPRSDAHMVRYELAAEWIRPGDRVVDCACGLGYGTAQLAARSTGRHFIGVDLDATAIAYAKDNFGDYFNIDFVCASATELGFIESSSIDCLVSFETLEHLPDYSKFLAEVDRVLKPDGRFIASVPNLWMDHTGKDPNPNHHHVFDYQKLKLAAEAHNLEIEVRYHQTAPGGFKLLDAKRTLERKPLDIIDEDPEWLVIVASSNKAIKNTQGISYCHPIYTTGHTKPLLLVDFAKYYQNPWLYRQLIQIGERCANKDTLGSRIDWALHTCPKDSADYGAALTVLGYTLQTENQSQTIGKFDIFAAQVDEYYSQTIKTTNPHVRRWRISLAYCAATWSMSLGEHNASLAWLDRIHQENALEFSPLIGTKIVSAWFLKGVIHLSHGKTEEAFADFRSGTTETKRLLSALDQRTWGEEDSTFPFVFHEIAEISLWGKRCALAVQWSAIFLHSPGKFWEITMTEKFDNSTHPVSFSPSTALPRGSETIWVETSMLARKVNYYLDRLFGLRIVRSRVLSRIIPHQD</sequence>
<organism evidence="2 3">
    <name type="scientific">Oryzomicrobium terrae</name>
    <dbReference type="NCBI Taxonomy" id="1735038"/>
    <lineage>
        <taxon>Bacteria</taxon>
        <taxon>Pseudomonadati</taxon>
        <taxon>Pseudomonadota</taxon>
        <taxon>Betaproteobacteria</taxon>
        <taxon>Rhodocyclales</taxon>
        <taxon>Rhodocyclaceae</taxon>
        <taxon>Oryzomicrobium</taxon>
    </lineage>
</organism>
<evidence type="ECO:0000313" key="3">
    <source>
        <dbReference type="Proteomes" id="UP000323671"/>
    </source>
</evidence>
<dbReference type="Gene3D" id="3.40.50.150">
    <property type="entry name" value="Vaccinia Virus protein VP39"/>
    <property type="match status" value="2"/>
</dbReference>
<dbReference type="RefSeq" id="WP_149425928.1">
    <property type="nucleotide sequence ID" value="NZ_CP022579.1"/>
</dbReference>
<dbReference type="GO" id="GO:0008757">
    <property type="term" value="F:S-adenosylmethionine-dependent methyltransferase activity"/>
    <property type="evidence" value="ECO:0007669"/>
    <property type="project" value="InterPro"/>
</dbReference>
<reference evidence="2 3" key="1">
    <citation type="submission" date="2017-07" db="EMBL/GenBank/DDBJ databases">
        <title>Complete genome sequence of Oryzomicrobium terrae TPP412.</title>
        <authorList>
            <person name="Chiu L.-W."/>
            <person name="Lo K.-J."/>
            <person name="Tsai Y.-M."/>
            <person name="Lin S.-S."/>
            <person name="Kuo C.-H."/>
            <person name="Liu C.-T."/>
        </authorList>
    </citation>
    <scope>NUCLEOTIDE SEQUENCE [LARGE SCALE GENOMIC DNA]</scope>
    <source>
        <strain evidence="2 3">TPP412</strain>
    </source>
</reference>
<dbReference type="EMBL" id="CP022579">
    <property type="protein sequence ID" value="QEL65871.1"/>
    <property type="molecule type" value="Genomic_DNA"/>
</dbReference>
<evidence type="ECO:0000313" key="2">
    <source>
        <dbReference type="EMBL" id="QEL65871.1"/>
    </source>
</evidence>
<dbReference type="PANTHER" id="PTHR43861">
    <property type="entry name" value="TRANS-ACONITATE 2-METHYLTRANSFERASE-RELATED"/>
    <property type="match status" value="1"/>
</dbReference>
<dbReference type="KEGG" id="otr:OTERR_23950"/>
<gene>
    <name evidence="2" type="ORF">OTERR_23950</name>
</gene>
<dbReference type="Pfam" id="PF13489">
    <property type="entry name" value="Methyltransf_23"/>
    <property type="match status" value="1"/>
</dbReference>
<evidence type="ECO:0000259" key="1">
    <source>
        <dbReference type="Pfam" id="PF08241"/>
    </source>
</evidence>
<dbReference type="CDD" id="cd02440">
    <property type="entry name" value="AdoMet_MTases"/>
    <property type="match status" value="2"/>
</dbReference>